<keyword evidence="1" id="KW-0812">Transmembrane</keyword>
<sequence>MNTTYQFSFLVLYYIANTCFIFNCVNLFPFLTTFII</sequence>
<accession>A0A0E9SVT6</accession>
<reference evidence="2" key="1">
    <citation type="submission" date="2014-11" db="EMBL/GenBank/DDBJ databases">
        <authorList>
            <person name="Amaro Gonzalez C."/>
        </authorList>
    </citation>
    <scope>NUCLEOTIDE SEQUENCE</scope>
</reference>
<evidence type="ECO:0000313" key="2">
    <source>
        <dbReference type="EMBL" id="JAH45352.1"/>
    </source>
</evidence>
<feature type="transmembrane region" description="Helical" evidence="1">
    <location>
        <begin position="12"/>
        <end position="35"/>
    </location>
</feature>
<proteinExistence type="predicted"/>
<keyword evidence="1" id="KW-0472">Membrane</keyword>
<reference evidence="2" key="2">
    <citation type="journal article" date="2015" name="Fish Shellfish Immunol.">
        <title>Early steps in the European eel (Anguilla anguilla)-Vibrio vulnificus interaction in the gills: Role of the RtxA13 toxin.</title>
        <authorList>
            <person name="Callol A."/>
            <person name="Pajuelo D."/>
            <person name="Ebbesson L."/>
            <person name="Teles M."/>
            <person name="MacKenzie S."/>
            <person name="Amaro C."/>
        </authorList>
    </citation>
    <scope>NUCLEOTIDE SEQUENCE</scope>
</reference>
<dbReference type="AlphaFoldDB" id="A0A0E9SVT6"/>
<evidence type="ECO:0000256" key="1">
    <source>
        <dbReference type="SAM" id="Phobius"/>
    </source>
</evidence>
<keyword evidence="1" id="KW-1133">Transmembrane helix</keyword>
<dbReference type="EMBL" id="GBXM01063225">
    <property type="protein sequence ID" value="JAH45352.1"/>
    <property type="molecule type" value="Transcribed_RNA"/>
</dbReference>
<name>A0A0E9SVT6_ANGAN</name>
<organism evidence="2">
    <name type="scientific">Anguilla anguilla</name>
    <name type="common">European freshwater eel</name>
    <name type="synonym">Muraena anguilla</name>
    <dbReference type="NCBI Taxonomy" id="7936"/>
    <lineage>
        <taxon>Eukaryota</taxon>
        <taxon>Metazoa</taxon>
        <taxon>Chordata</taxon>
        <taxon>Craniata</taxon>
        <taxon>Vertebrata</taxon>
        <taxon>Euteleostomi</taxon>
        <taxon>Actinopterygii</taxon>
        <taxon>Neopterygii</taxon>
        <taxon>Teleostei</taxon>
        <taxon>Anguilliformes</taxon>
        <taxon>Anguillidae</taxon>
        <taxon>Anguilla</taxon>
    </lineage>
</organism>
<protein>
    <submittedName>
        <fullName evidence="2">Uncharacterized protein</fullName>
    </submittedName>
</protein>